<dbReference type="InterPro" id="IPR003593">
    <property type="entry name" value="AAA+_ATPase"/>
</dbReference>
<dbReference type="GO" id="GO:0005524">
    <property type="term" value="F:ATP binding"/>
    <property type="evidence" value="ECO:0007669"/>
    <property type="project" value="InterPro"/>
</dbReference>
<dbReference type="Pfam" id="PF07728">
    <property type="entry name" value="AAA_5"/>
    <property type="match status" value="1"/>
</dbReference>
<organism evidence="2 3">
    <name type="scientific">Aquimarina algicola</name>
    <dbReference type="NCBI Taxonomy" id="2589995"/>
    <lineage>
        <taxon>Bacteria</taxon>
        <taxon>Pseudomonadati</taxon>
        <taxon>Bacteroidota</taxon>
        <taxon>Flavobacteriia</taxon>
        <taxon>Flavobacteriales</taxon>
        <taxon>Flavobacteriaceae</taxon>
        <taxon>Aquimarina</taxon>
    </lineage>
</organism>
<dbReference type="Gene3D" id="3.40.50.300">
    <property type="entry name" value="P-loop containing nucleotide triphosphate hydrolases"/>
    <property type="match status" value="1"/>
</dbReference>
<keyword evidence="3" id="KW-1185">Reference proteome</keyword>
<accession>A0A504JGA7</accession>
<dbReference type="InterPro" id="IPR011704">
    <property type="entry name" value="ATPase_dyneun-rel_AAA"/>
</dbReference>
<dbReference type="GO" id="GO:0016887">
    <property type="term" value="F:ATP hydrolysis activity"/>
    <property type="evidence" value="ECO:0007669"/>
    <property type="project" value="InterPro"/>
</dbReference>
<protein>
    <submittedName>
        <fullName evidence="2">ATPase</fullName>
    </submittedName>
</protein>
<dbReference type="SUPFAM" id="SSF52540">
    <property type="entry name" value="P-loop containing nucleoside triphosphate hydrolases"/>
    <property type="match status" value="1"/>
</dbReference>
<dbReference type="CDD" id="cd00009">
    <property type="entry name" value="AAA"/>
    <property type="match status" value="1"/>
</dbReference>
<name>A0A504JGA7_9FLAO</name>
<dbReference type="RefSeq" id="WP_140592793.1">
    <property type="nucleotide sequence ID" value="NZ_VFWZ01000003.1"/>
</dbReference>
<feature type="domain" description="AAA+ ATPase" evidence="1">
    <location>
        <begin position="28"/>
        <end position="188"/>
    </location>
</feature>
<dbReference type="SMART" id="SM00382">
    <property type="entry name" value="AAA"/>
    <property type="match status" value="1"/>
</dbReference>
<comment type="caution">
    <text evidence="2">The sequence shown here is derived from an EMBL/GenBank/DDBJ whole genome shotgun (WGS) entry which is preliminary data.</text>
</comment>
<evidence type="ECO:0000259" key="1">
    <source>
        <dbReference type="SMART" id="SM00382"/>
    </source>
</evidence>
<evidence type="ECO:0000313" key="3">
    <source>
        <dbReference type="Proteomes" id="UP000315540"/>
    </source>
</evidence>
<dbReference type="Proteomes" id="UP000315540">
    <property type="component" value="Unassembled WGS sequence"/>
</dbReference>
<sequence length="322" mass="36202">MKTYTETLDIPEIDQIPSFMKILDDLRVGNNVFLKGIAGTGKTTLAEKAAYAHFGRRENDKKALPFIIITCNQYTSPIDIKGGQTITGYKEGGLIEAWREGKILIIDEMPKLDPNTAGLLNDPLAKSAKEGAIIFNGLNEPVEKHPDFGCIATGNVFGKAISSTYIGNNKQDSSLLDRFSGSSYEIGFNESLERSLIYPHLVDACINIRNTILTYEGKDKNANEMEDIMTLRTMVNFQRVYELEMLRQTGVKDPMGKAVRPVRNGKTLKDSIDSYFLTMHPDKAAYVKEESNVEEFLNRYKGVEMKQSFIEEYKRRNGLLTV</sequence>
<dbReference type="AlphaFoldDB" id="A0A504JGA7"/>
<gene>
    <name evidence="2" type="ORF">FHK87_11055</name>
</gene>
<proteinExistence type="predicted"/>
<reference evidence="2 3" key="1">
    <citation type="submission" date="2019-06" db="EMBL/GenBank/DDBJ databases">
        <authorList>
            <person name="Meng X."/>
        </authorList>
    </citation>
    <scope>NUCLEOTIDE SEQUENCE [LARGE SCALE GENOMIC DNA]</scope>
    <source>
        <strain evidence="2 3">M625</strain>
    </source>
</reference>
<dbReference type="InterPro" id="IPR027417">
    <property type="entry name" value="P-loop_NTPase"/>
</dbReference>
<dbReference type="EMBL" id="VFWZ01000003">
    <property type="protein sequence ID" value="TPN85819.1"/>
    <property type="molecule type" value="Genomic_DNA"/>
</dbReference>
<evidence type="ECO:0000313" key="2">
    <source>
        <dbReference type="EMBL" id="TPN85819.1"/>
    </source>
</evidence>
<dbReference type="OrthoDB" id="1326940at2"/>